<sequence>MLSAAELVCSVDITRWPVSAASTAMRAVSSSRISPIMMMSGSARRKVRIAAAKVQPMRLLTCTWRSPGWVISTGSSAVQILRRPSLSSRITECSVVVLPLPVGPQIRISP</sequence>
<evidence type="ECO:0000313" key="1">
    <source>
        <dbReference type="EMBL" id="OIQ81825.1"/>
    </source>
</evidence>
<name>A0A1J5QE24_9ZZZZ</name>
<proteinExistence type="predicted"/>
<gene>
    <name evidence="1" type="ORF">GALL_363930</name>
</gene>
<reference evidence="1" key="1">
    <citation type="submission" date="2016-10" db="EMBL/GenBank/DDBJ databases">
        <title>Sequence of Gallionella enrichment culture.</title>
        <authorList>
            <person name="Poehlein A."/>
            <person name="Muehling M."/>
            <person name="Daniel R."/>
        </authorList>
    </citation>
    <scope>NUCLEOTIDE SEQUENCE</scope>
</reference>
<protein>
    <submittedName>
        <fullName evidence="1">Uncharacterized protein</fullName>
    </submittedName>
</protein>
<organism evidence="1">
    <name type="scientific">mine drainage metagenome</name>
    <dbReference type="NCBI Taxonomy" id="410659"/>
    <lineage>
        <taxon>unclassified sequences</taxon>
        <taxon>metagenomes</taxon>
        <taxon>ecological metagenomes</taxon>
    </lineage>
</organism>
<dbReference type="AlphaFoldDB" id="A0A1J5QE24"/>
<comment type="caution">
    <text evidence="1">The sequence shown here is derived from an EMBL/GenBank/DDBJ whole genome shotgun (WGS) entry which is preliminary data.</text>
</comment>
<dbReference type="EMBL" id="MLJW01000876">
    <property type="protein sequence ID" value="OIQ81825.1"/>
    <property type="molecule type" value="Genomic_DNA"/>
</dbReference>
<accession>A0A1J5QE24</accession>